<evidence type="ECO:0000313" key="1">
    <source>
        <dbReference type="EMBL" id="SUZ34128.1"/>
    </source>
</evidence>
<dbReference type="EMBL" id="UIHC01000156">
    <property type="protein sequence ID" value="SUZ34128.1"/>
    <property type="molecule type" value="Genomic_DNA"/>
</dbReference>
<name>A0A3B0MKN7_9RHOB</name>
<evidence type="ECO:0000313" key="2">
    <source>
        <dbReference type="Proteomes" id="UP000272908"/>
    </source>
</evidence>
<dbReference type="AlphaFoldDB" id="A0A3B0MKN7"/>
<sequence>MIRMPPANSLDSMVLPASRERAGLIRSRSSGLSSISGSIRWRELRLASSTVGWTASIGPGAWWMANPIQLFPASVAPTCAAFMNTTRCVGSPGLSRSMISPM</sequence>
<gene>
    <name evidence="1" type="ORF">ROE7235_03910</name>
</gene>
<dbReference type="Proteomes" id="UP000272908">
    <property type="component" value="Unassembled WGS sequence"/>
</dbReference>
<reference evidence="2" key="1">
    <citation type="submission" date="2018-08" db="EMBL/GenBank/DDBJ databases">
        <authorList>
            <person name="Rodrigo-Torres L."/>
            <person name="Arahal R. D."/>
            <person name="Lucena T."/>
        </authorList>
    </citation>
    <scope>NUCLEOTIDE SEQUENCE [LARGE SCALE GENOMIC DNA]</scope>
    <source>
        <strain evidence="2">CECT 7235</strain>
    </source>
</reference>
<proteinExistence type="predicted"/>
<protein>
    <submittedName>
        <fullName evidence="1">Uncharacterized protein</fullName>
    </submittedName>
</protein>
<accession>A0A3B0MKN7</accession>
<organism evidence="1 2">
    <name type="scientific">Roseinatronobacter ekhonensis</name>
    <dbReference type="NCBI Taxonomy" id="254356"/>
    <lineage>
        <taxon>Bacteria</taxon>
        <taxon>Pseudomonadati</taxon>
        <taxon>Pseudomonadota</taxon>
        <taxon>Alphaproteobacteria</taxon>
        <taxon>Rhodobacterales</taxon>
        <taxon>Paracoccaceae</taxon>
        <taxon>Roseinatronobacter</taxon>
    </lineage>
</organism>
<keyword evidence="2" id="KW-1185">Reference proteome</keyword>